<gene>
    <name evidence="2" type="ORF">GSF22_32160</name>
</gene>
<dbReference type="Proteomes" id="UP000823521">
    <property type="component" value="Unassembled WGS sequence"/>
</dbReference>
<comment type="caution">
    <text evidence="2">The sequence shown here is derived from an EMBL/GenBank/DDBJ whole genome shotgun (WGS) entry which is preliminary data.</text>
</comment>
<evidence type="ECO:0000313" key="3">
    <source>
        <dbReference type="Proteomes" id="UP000823521"/>
    </source>
</evidence>
<evidence type="ECO:0000256" key="1">
    <source>
        <dbReference type="SAM" id="SignalP"/>
    </source>
</evidence>
<dbReference type="RefSeq" id="WP_208817690.1">
    <property type="nucleotide sequence ID" value="NZ_WVUH01000532.1"/>
</dbReference>
<proteinExistence type="predicted"/>
<dbReference type="EMBL" id="WVUH01000532">
    <property type="protein sequence ID" value="MBO4210612.1"/>
    <property type="molecule type" value="Genomic_DNA"/>
</dbReference>
<feature type="chain" id="PRO_5046623141" description="Secreted protein" evidence="1">
    <location>
        <begin position="33"/>
        <end position="298"/>
    </location>
</feature>
<evidence type="ECO:0008006" key="4">
    <source>
        <dbReference type="Google" id="ProtNLM"/>
    </source>
</evidence>
<keyword evidence="3" id="KW-1185">Reference proteome</keyword>
<evidence type="ECO:0000313" key="2">
    <source>
        <dbReference type="EMBL" id="MBO4210612.1"/>
    </source>
</evidence>
<organism evidence="2 3">
    <name type="scientific">Micromonospora echinofusca</name>
    <dbReference type="NCBI Taxonomy" id="47858"/>
    <lineage>
        <taxon>Bacteria</taxon>
        <taxon>Bacillati</taxon>
        <taxon>Actinomycetota</taxon>
        <taxon>Actinomycetes</taxon>
        <taxon>Micromonosporales</taxon>
        <taxon>Micromonosporaceae</taxon>
        <taxon>Micromonospora</taxon>
    </lineage>
</organism>
<sequence length="298" mass="31111">MRFTLRAGFGGAAVALAVLASVGISGVTPASAAPAGWQKLSAISASNSVGVKPLTLTCPIGKVVTGGEAWLTASLDAVGRVGLEQFAPSADGRTWTVVMRETGTTDFTGNWQISASAFCVTTPSGYEVVSADRTGWNDYHRISKTVSCTGTKKLLGSGAMVYNTDGAFILDLVEPGFNDAAEVPFYTYARARTLDQAKAAHGLEALRAFAICANKPAALERIRNGSDLVSSSTRNVTLGCPAGKEPYSVGAGIEVSSIHENSRAQVLISGLRSSNTWAHEDPDGYVENWRLSGTVICG</sequence>
<keyword evidence="1" id="KW-0732">Signal</keyword>
<reference evidence="2 3" key="1">
    <citation type="submission" date="2019-12" db="EMBL/GenBank/DDBJ databases">
        <title>Whole genome sequencing of endophytic Actinobacterium Micromonospora sp. MPMI6T.</title>
        <authorList>
            <person name="Evv R."/>
            <person name="Podile A.R."/>
        </authorList>
    </citation>
    <scope>NUCLEOTIDE SEQUENCE [LARGE SCALE GENOMIC DNA]</scope>
    <source>
        <strain evidence="2 3">MPMI6</strain>
    </source>
</reference>
<accession>A0ABS3W1G1</accession>
<protein>
    <recommendedName>
        <fullName evidence="4">Secreted protein</fullName>
    </recommendedName>
</protein>
<feature type="signal peptide" evidence="1">
    <location>
        <begin position="1"/>
        <end position="32"/>
    </location>
</feature>
<name>A0ABS3W1G1_MICEH</name>